<dbReference type="PANTHER" id="PTHR45431:SF3">
    <property type="entry name" value="RHODANESE-LIKE DOMAIN-CONTAINING PROTEIN 15, CHLOROPLASTIC"/>
    <property type="match status" value="1"/>
</dbReference>
<feature type="chain" id="PRO_5044557359" evidence="1">
    <location>
        <begin position="33"/>
        <end position="132"/>
    </location>
</feature>
<evidence type="ECO:0000256" key="1">
    <source>
        <dbReference type="SAM" id="SignalP"/>
    </source>
</evidence>
<dbReference type="OrthoDB" id="9814704at2"/>
<comment type="caution">
    <text evidence="3">The sequence shown here is derived from an EMBL/GenBank/DDBJ whole genome shotgun (WGS) entry which is preliminary data.</text>
</comment>
<dbReference type="FunFam" id="3.40.250.10:FF:000049">
    <property type="entry name" value="Phage shock protein E"/>
    <property type="match status" value="1"/>
</dbReference>
<dbReference type="PANTHER" id="PTHR45431">
    <property type="entry name" value="RHODANESE-LIKE DOMAIN-CONTAINING PROTEIN 15, CHLOROPLASTIC"/>
    <property type="match status" value="1"/>
</dbReference>
<dbReference type="Proteomes" id="UP001159075">
    <property type="component" value="Unassembled WGS sequence"/>
</dbReference>
<dbReference type="EMBL" id="JASGOQ010000001">
    <property type="protein sequence ID" value="MDV5390870.1"/>
    <property type="molecule type" value="Genomic_DNA"/>
</dbReference>
<dbReference type="PROSITE" id="PS50206">
    <property type="entry name" value="RHODANESE_3"/>
    <property type="match status" value="1"/>
</dbReference>
<dbReference type="AlphaFoldDB" id="A0A1E3V255"/>
<reference evidence="3" key="1">
    <citation type="journal article" date="2019" name="Int J Environ Res Public Health">
        <title>Characterization of Chromosome-Mediated BlaOXA-894 in Shewanella xiamenensis Isolated from Pig Wastewater.</title>
        <authorList>
            <person name="Zou H."/>
            <person name="Zhou Z."/>
            <person name="Xia H."/>
            <person name="Zhao Q."/>
            <person name="Li X."/>
        </authorList>
    </citation>
    <scope>NUCLEOTIDE SEQUENCE</scope>
    <source>
        <strain evidence="3">2015oxa</strain>
    </source>
</reference>
<dbReference type="Gene3D" id="3.40.250.10">
    <property type="entry name" value="Rhodanese-like domain"/>
    <property type="match status" value="1"/>
</dbReference>
<feature type="signal peptide" evidence="1">
    <location>
        <begin position="1"/>
        <end position="32"/>
    </location>
</feature>
<dbReference type="InterPro" id="IPR036873">
    <property type="entry name" value="Rhodanese-like_dom_sf"/>
</dbReference>
<protein>
    <submittedName>
        <fullName evidence="3">Rhodanese-like domain-containing protein</fullName>
    </submittedName>
</protein>
<dbReference type="RefSeq" id="WP_037428230.1">
    <property type="nucleotide sequence ID" value="NZ_AP025014.1"/>
</dbReference>
<keyword evidence="1" id="KW-0732">Signal</keyword>
<dbReference type="SUPFAM" id="SSF52821">
    <property type="entry name" value="Rhodanese/Cell cycle control phosphatase"/>
    <property type="match status" value="1"/>
</dbReference>
<evidence type="ECO:0000313" key="6">
    <source>
        <dbReference type="Proteomes" id="UP001159075"/>
    </source>
</evidence>
<name>A0A1E3V255_9GAMM</name>
<dbReference type="CDD" id="cd00158">
    <property type="entry name" value="RHOD"/>
    <property type="match status" value="1"/>
</dbReference>
<dbReference type="EMBL" id="SUNE01000002">
    <property type="protein sequence ID" value="MDG5899051.1"/>
    <property type="molecule type" value="Genomic_DNA"/>
</dbReference>
<evidence type="ECO:0000259" key="2">
    <source>
        <dbReference type="PROSITE" id="PS50206"/>
    </source>
</evidence>
<sequence length="132" mass="13959">MFNKLLFGSKKLLGVALLSLLSLSIVPHAANAADQQPQVAWEKIAAGAMVLDVRTPEEFAAGHLANAVNIPFEQVAAEFAKRGIAKDAPVVLYCRSGRRSSIATEALVAAGYTQTYNGGGYQTLADAQPKTE</sequence>
<proteinExistence type="predicted"/>
<gene>
    <name evidence="3" type="ORF">E2650_03820</name>
    <name evidence="4" type="ORF">ODY93_19940</name>
    <name evidence="5" type="ORF">QM089_11500</name>
</gene>
<dbReference type="InterPro" id="IPR052367">
    <property type="entry name" value="Thiosulfate_ST/Rhodanese-like"/>
</dbReference>
<feature type="domain" description="Rhodanese" evidence="2">
    <location>
        <begin position="44"/>
        <end position="132"/>
    </location>
</feature>
<evidence type="ECO:0000313" key="5">
    <source>
        <dbReference type="EMBL" id="MDV5390870.1"/>
    </source>
</evidence>
<dbReference type="Pfam" id="PF00581">
    <property type="entry name" value="Rhodanese"/>
    <property type="match status" value="1"/>
</dbReference>
<dbReference type="InterPro" id="IPR001763">
    <property type="entry name" value="Rhodanese-like_dom"/>
</dbReference>
<dbReference type="Proteomes" id="UP001187859">
    <property type="component" value="Unassembled WGS sequence"/>
</dbReference>
<reference evidence="3" key="2">
    <citation type="submission" date="2019-04" db="EMBL/GenBank/DDBJ databases">
        <authorList>
            <person name="Zou H."/>
        </authorList>
    </citation>
    <scope>NUCLEOTIDE SEQUENCE</scope>
    <source>
        <strain evidence="3">2015oxa</strain>
    </source>
</reference>
<dbReference type="SMART" id="SM00450">
    <property type="entry name" value="RHOD"/>
    <property type="match status" value="1"/>
</dbReference>
<dbReference type="EMBL" id="JAOTLW010000028">
    <property type="protein sequence ID" value="MDI5833862.1"/>
    <property type="molecule type" value="Genomic_DNA"/>
</dbReference>
<reference evidence="5" key="4">
    <citation type="submission" date="2023-05" db="EMBL/GenBank/DDBJ databases">
        <title>Colonisation of extended spectrum b-lactamase- and carbapenemase-producing bacteria on hospital surfaces from low- and middle-income countries.</title>
        <authorList>
            <person name="Nieto-Rosado M."/>
            <person name="Sands K."/>
            <person name="Iregbu K."/>
            <person name="Zahra R."/>
            <person name="Mazarati J.B."/>
            <person name="Mehtar S."/>
            <person name="Barnards-Group B."/>
            <person name="Walsh T.R."/>
        </authorList>
    </citation>
    <scope>NUCLEOTIDE SEQUENCE</scope>
    <source>
        <strain evidence="5">PP-E493</strain>
    </source>
</reference>
<organism evidence="3">
    <name type="scientific">Shewanella xiamenensis</name>
    <dbReference type="NCBI Taxonomy" id="332186"/>
    <lineage>
        <taxon>Bacteria</taxon>
        <taxon>Pseudomonadati</taxon>
        <taxon>Pseudomonadota</taxon>
        <taxon>Gammaproteobacteria</taxon>
        <taxon>Alteromonadales</taxon>
        <taxon>Shewanellaceae</taxon>
        <taxon>Shewanella</taxon>
    </lineage>
</organism>
<evidence type="ECO:0000313" key="3">
    <source>
        <dbReference type="EMBL" id="MDG5899051.1"/>
    </source>
</evidence>
<dbReference type="Proteomes" id="UP001152518">
    <property type="component" value="Unassembled WGS sequence"/>
</dbReference>
<accession>A0A1E3V255</accession>
<evidence type="ECO:0000313" key="4">
    <source>
        <dbReference type="EMBL" id="MDI5833862.1"/>
    </source>
</evidence>
<keyword evidence="6" id="KW-1185">Reference proteome</keyword>
<reference evidence="4 6" key="3">
    <citation type="submission" date="2022-09" db="EMBL/GenBank/DDBJ databases">
        <title>The outer-membrane cytochrome OmcA is essential for infection of Shewanella oneidensis by a zebrafish-associated bacteriophage.</title>
        <authorList>
            <person name="Grenfell A.W."/>
            <person name="Intile P."/>
            <person name="Mcfarlane J."/>
            <person name="Leung D."/>
            <person name="Abdalla K."/>
            <person name="Wold M."/>
            <person name="Kees E."/>
            <person name="Gralnick J."/>
        </authorList>
    </citation>
    <scope>NUCLEOTIDE SEQUENCE [LARGE SCALE GENOMIC DNA]</scope>
    <source>
        <strain evidence="4 6">NF-5</strain>
    </source>
</reference>